<dbReference type="HOGENOM" id="CLU_1563313_0_0_1"/>
<gene>
    <name evidence="2" type="ORF">NBO_1072g0003</name>
</gene>
<keyword evidence="3" id="KW-1185">Reference proteome</keyword>
<reference evidence="2 3" key="1">
    <citation type="journal article" date="2013" name="BMC Genomics">
        <title>Comparative genomics of parasitic silkworm microsporidia reveal an association between genome expansion and host adaptation.</title>
        <authorList>
            <person name="Pan G."/>
            <person name="Xu J."/>
            <person name="Li T."/>
            <person name="Xia Q."/>
            <person name="Liu S.L."/>
            <person name="Zhang G."/>
            <person name="Li S."/>
            <person name="Li C."/>
            <person name="Liu H."/>
            <person name="Yang L."/>
            <person name="Liu T."/>
            <person name="Zhang X."/>
            <person name="Wu Z."/>
            <person name="Fan W."/>
            <person name="Dang X."/>
            <person name="Xiang H."/>
            <person name="Tao M."/>
            <person name="Li Y."/>
            <person name="Hu J."/>
            <person name="Li Z."/>
            <person name="Lin L."/>
            <person name="Luo J."/>
            <person name="Geng L."/>
            <person name="Wang L."/>
            <person name="Long M."/>
            <person name="Wan Y."/>
            <person name="He N."/>
            <person name="Zhang Z."/>
            <person name="Lu C."/>
            <person name="Keeling P.J."/>
            <person name="Wang J."/>
            <person name="Xiang Z."/>
            <person name="Zhou Z."/>
        </authorList>
    </citation>
    <scope>NUCLEOTIDE SEQUENCE [LARGE SCALE GENOMIC DNA]</scope>
    <source>
        <strain evidence="3">CQ1 / CVCC 102059</strain>
    </source>
</reference>
<dbReference type="VEuPathDB" id="MicrosporidiaDB:NBO_1072g0003"/>
<protein>
    <submittedName>
        <fullName evidence="2">Uncharacterized protein</fullName>
    </submittedName>
</protein>
<evidence type="ECO:0000313" key="3">
    <source>
        <dbReference type="Proteomes" id="UP000016927"/>
    </source>
</evidence>
<name>R0KN29_NOSB1</name>
<evidence type="ECO:0000313" key="2">
    <source>
        <dbReference type="EMBL" id="EOB11547.1"/>
    </source>
</evidence>
<keyword evidence="1" id="KW-0732">Signal</keyword>
<feature type="chain" id="PRO_5004354293" evidence="1">
    <location>
        <begin position="20"/>
        <end position="171"/>
    </location>
</feature>
<feature type="signal peptide" evidence="1">
    <location>
        <begin position="1"/>
        <end position="19"/>
    </location>
</feature>
<accession>R0KN29</accession>
<dbReference type="EMBL" id="KB909979">
    <property type="protein sequence ID" value="EOB11547.1"/>
    <property type="molecule type" value="Genomic_DNA"/>
</dbReference>
<sequence length="171" mass="20755">MRLRSFLCFFIIAIRTSVKIKPDRAINYLCYKLIDVFGDLKKCCIEFDTYFDLVVKKVNKTRYEKLRKLFYKRSYYFLEKTEDLILATQNDDFLIRDKLVERMKGNDGTIFIEKDIRKYLEIIIQFRSFITSVDEIYFDIIQPMKIVCDSLEYELNAFKRYLTSLRNKLFI</sequence>
<organism evidence="2 3">
    <name type="scientific">Nosema bombycis (strain CQ1 / CVCC 102059)</name>
    <name type="common">Microsporidian parasite</name>
    <name type="synonym">Pebrine of silkworm</name>
    <dbReference type="NCBI Taxonomy" id="578461"/>
    <lineage>
        <taxon>Eukaryota</taxon>
        <taxon>Fungi</taxon>
        <taxon>Fungi incertae sedis</taxon>
        <taxon>Microsporidia</taxon>
        <taxon>Nosematidae</taxon>
        <taxon>Nosema</taxon>
    </lineage>
</organism>
<evidence type="ECO:0000256" key="1">
    <source>
        <dbReference type="SAM" id="SignalP"/>
    </source>
</evidence>
<dbReference type="AlphaFoldDB" id="R0KN29"/>
<dbReference type="Proteomes" id="UP000016927">
    <property type="component" value="Unassembled WGS sequence"/>
</dbReference>
<proteinExistence type="predicted"/>